<name>A0A1X7TPV4_AMPQE</name>
<dbReference type="AlphaFoldDB" id="A0A1X7TPV4"/>
<organism evidence="2">
    <name type="scientific">Amphimedon queenslandica</name>
    <name type="common">Sponge</name>
    <dbReference type="NCBI Taxonomy" id="400682"/>
    <lineage>
        <taxon>Eukaryota</taxon>
        <taxon>Metazoa</taxon>
        <taxon>Porifera</taxon>
        <taxon>Demospongiae</taxon>
        <taxon>Heteroscleromorpha</taxon>
        <taxon>Haplosclerida</taxon>
        <taxon>Niphatidae</taxon>
        <taxon>Amphimedon</taxon>
    </lineage>
</organism>
<evidence type="ECO:0000256" key="1">
    <source>
        <dbReference type="SAM" id="MobiDB-lite"/>
    </source>
</evidence>
<dbReference type="EnsemblMetazoa" id="Aqu2.1.17078_001">
    <property type="protein sequence ID" value="Aqu2.1.17078_001"/>
    <property type="gene ID" value="Aqu2.1.17078"/>
</dbReference>
<reference evidence="2" key="1">
    <citation type="submission" date="2017-05" db="UniProtKB">
        <authorList>
            <consortium name="EnsemblMetazoa"/>
        </authorList>
    </citation>
    <scope>IDENTIFICATION</scope>
</reference>
<evidence type="ECO:0000313" key="2">
    <source>
        <dbReference type="EnsemblMetazoa" id="Aqu2.1.17078_001"/>
    </source>
</evidence>
<dbReference type="InParanoid" id="A0A1X7TPV4"/>
<feature type="compositionally biased region" description="Low complexity" evidence="1">
    <location>
        <begin position="23"/>
        <end position="40"/>
    </location>
</feature>
<accession>A0A1X7TPV4</accession>
<sequence>MPGHRSKKRIGTFQKKGRPMKQNSSNTSSLDESSVVSDKSTNTDSISTAERSTMTTNSNPTVQRFMYSTQAIRTTRSLSLGSCSNIQKRRLFHDVQELSEPLRKKPRRQ</sequence>
<feature type="compositionally biased region" description="Polar residues" evidence="1">
    <location>
        <begin position="42"/>
        <end position="62"/>
    </location>
</feature>
<feature type="compositionally biased region" description="Basic residues" evidence="1">
    <location>
        <begin position="1"/>
        <end position="19"/>
    </location>
</feature>
<protein>
    <submittedName>
        <fullName evidence="2">Uncharacterized protein</fullName>
    </submittedName>
</protein>
<proteinExistence type="predicted"/>
<feature type="region of interest" description="Disordered" evidence="1">
    <location>
        <begin position="1"/>
        <end position="62"/>
    </location>
</feature>